<evidence type="ECO:0008006" key="3">
    <source>
        <dbReference type="Google" id="ProtNLM"/>
    </source>
</evidence>
<dbReference type="SUPFAM" id="SSF56219">
    <property type="entry name" value="DNase I-like"/>
    <property type="match status" value="1"/>
</dbReference>
<keyword evidence="2" id="KW-1185">Reference proteome</keyword>
<dbReference type="PANTHER" id="PTHR33710">
    <property type="entry name" value="BNAC02G09200D PROTEIN"/>
    <property type="match status" value="1"/>
</dbReference>
<name>A0AAN7IMZ5_QUERU</name>
<dbReference type="InterPro" id="IPR036691">
    <property type="entry name" value="Endo/exonu/phosph_ase_sf"/>
</dbReference>
<proteinExistence type="predicted"/>
<evidence type="ECO:0000313" key="1">
    <source>
        <dbReference type="EMBL" id="KAK4579291.1"/>
    </source>
</evidence>
<dbReference type="EMBL" id="JAXUIC010000008">
    <property type="protein sequence ID" value="KAK4579291.1"/>
    <property type="molecule type" value="Genomic_DNA"/>
</dbReference>
<organism evidence="1 2">
    <name type="scientific">Quercus rubra</name>
    <name type="common">Northern red oak</name>
    <name type="synonym">Quercus borealis</name>
    <dbReference type="NCBI Taxonomy" id="3512"/>
    <lineage>
        <taxon>Eukaryota</taxon>
        <taxon>Viridiplantae</taxon>
        <taxon>Streptophyta</taxon>
        <taxon>Embryophyta</taxon>
        <taxon>Tracheophyta</taxon>
        <taxon>Spermatophyta</taxon>
        <taxon>Magnoliopsida</taxon>
        <taxon>eudicotyledons</taxon>
        <taxon>Gunneridae</taxon>
        <taxon>Pentapetalae</taxon>
        <taxon>rosids</taxon>
        <taxon>fabids</taxon>
        <taxon>Fagales</taxon>
        <taxon>Fagaceae</taxon>
        <taxon>Quercus</taxon>
    </lineage>
</organism>
<dbReference type="Gene3D" id="3.60.10.10">
    <property type="entry name" value="Endonuclease/exonuclease/phosphatase"/>
    <property type="match status" value="1"/>
</dbReference>
<sequence length="124" mass="14123">MPWVVCGDFNEITYTDEKLGWLDKDATQMWDFRECLSKCGLVDLGFVGQSYTWCNGRSGEQRMLVILDRVVANEGWRCMFSEASAHHLAMSASDLVAEPRFCVWGGRLENEIINFFPSKVFVGV</sequence>
<gene>
    <name evidence="1" type="ORF">RGQ29_029104</name>
</gene>
<dbReference type="PANTHER" id="PTHR33710:SF62">
    <property type="entry name" value="DUF4283 DOMAIN PROTEIN"/>
    <property type="match status" value="1"/>
</dbReference>
<dbReference type="Proteomes" id="UP001324115">
    <property type="component" value="Unassembled WGS sequence"/>
</dbReference>
<comment type="caution">
    <text evidence="1">The sequence shown here is derived from an EMBL/GenBank/DDBJ whole genome shotgun (WGS) entry which is preliminary data.</text>
</comment>
<evidence type="ECO:0000313" key="2">
    <source>
        <dbReference type="Proteomes" id="UP001324115"/>
    </source>
</evidence>
<dbReference type="AlphaFoldDB" id="A0AAN7IMZ5"/>
<reference evidence="1 2" key="1">
    <citation type="journal article" date="2023" name="G3 (Bethesda)">
        <title>A haplotype-resolved chromosome-scale genome for Quercus rubra L. provides insights into the genetics of adaptive traits for red oak species.</title>
        <authorList>
            <person name="Kapoor B."/>
            <person name="Jenkins J."/>
            <person name="Schmutz J."/>
            <person name="Zhebentyayeva T."/>
            <person name="Kuelheim C."/>
            <person name="Coggeshall M."/>
            <person name="Heim C."/>
            <person name="Lasky J.R."/>
            <person name="Leites L."/>
            <person name="Islam-Faridi N."/>
            <person name="Romero-Severson J."/>
            <person name="DeLeo V.L."/>
            <person name="Lucas S.M."/>
            <person name="Lazic D."/>
            <person name="Gailing O."/>
            <person name="Carlson J."/>
            <person name="Staton M."/>
        </authorList>
    </citation>
    <scope>NUCLEOTIDE SEQUENCE [LARGE SCALE GENOMIC DNA]</scope>
    <source>
        <strain evidence="1">Pseudo-F2</strain>
    </source>
</reference>
<accession>A0AAN7IMZ5</accession>
<protein>
    <recommendedName>
        <fullName evidence="3">Exo_endo_phos domain-containing protein</fullName>
    </recommendedName>
</protein>